<sequence>MYFPFLRGKQHELFALRDLNDSKVLSDEIFPVIEPVKYSTQLVSIVRGLLNDNRKLIVIMNPVVGTFLADLNDNEEQMEEILELMSHPNATIGYHINSNTALDELPQLVKRCGRYLEDTAIFHNDLRSLDNYEAIFGESEAKFNFIPDIKPLKRRFANNNGVLLRDSFIKRTPNAEYLNHQIEWFSSDHLDFEQEGFLGFSDYSIVGEEYTESGFGAKAVAFHIIYPDESNNLWVSHFVSDSNENRADQAGKFGEALYKFVNWYKQNKTALIDTQGLKELLDCNENGNFPGLGMLKRYSIKHHLELVGNMLVKV</sequence>
<accession>A0A8D3WYJ6</accession>
<dbReference type="KEGG" id="bmh:BMWSH_2330"/>
<gene>
    <name evidence="1" type="ORF">BMWSH_2330</name>
</gene>
<dbReference type="RefSeq" id="WP_014459586.1">
    <property type="nucleotide sequence ID" value="NC_017138.1"/>
</dbReference>
<dbReference type="InterPro" id="IPR047727">
    <property type="entry name" value="Sce7725-like"/>
</dbReference>
<dbReference type="EMBL" id="CP003017">
    <property type="protein sequence ID" value="AEN89212.1"/>
    <property type="molecule type" value="Genomic_DNA"/>
</dbReference>
<dbReference type="Proteomes" id="UP000001283">
    <property type="component" value="Chromosome"/>
</dbReference>
<name>A0A8D3WYJ6_PRIMW</name>
<proteinExistence type="predicted"/>
<evidence type="ECO:0000313" key="1">
    <source>
        <dbReference type="EMBL" id="AEN89212.1"/>
    </source>
</evidence>
<protein>
    <submittedName>
        <fullName evidence="1">SepS16B protein</fullName>
    </submittedName>
</protein>
<reference evidence="1 2" key="1">
    <citation type="journal article" date="2011" name="J. Bacteriol.">
        <title>Complete genome sequence of the industrial strain Bacillus megaterium WSH-002.</title>
        <authorList>
            <person name="Liu L."/>
            <person name="Li Y."/>
            <person name="Zhang J."/>
            <person name="Zou W."/>
            <person name="Zhou Z."/>
            <person name="Liu J."/>
            <person name="Li X."/>
            <person name="Wang L."/>
            <person name="Chen J."/>
        </authorList>
    </citation>
    <scope>NUCLEOTIDE SEQUENCE [LARGE SCALE GENOMIC DNA]</scope>
    <source>
        <strain evidence="1 2">WSH-002</strain>
    </source>
</reference>
<organism evidence="1 2">
    <name type="scientific">Priestia megaterium (strain WSH-002)</name>
    <name type="common">Bacillus megaterium</name>
    <dbReference type="NCBI Taxonomy" id="1006007"/>
    <lineage>
        <taxon>Bacteria</taxon>
        <taxon>Bacillati</taxon>
        <taxon>Bacillota</taxon>
        <taxon>Bacilli</taxon>
        <taxon>Bacillales</taxon>
        <taxon>Bacillaceae</taxon>
        <taxon>Priestia</taxon>
    </lineage>
</organism>
<dbReference type="AlphaFoldDB" id="A0A8D3WYJ6"/>
<dbReference type="NCBIfam" id="NF033831">
    <property type="entry name" value="sce7725_fam"/>
    <property type="match status" value="1"/>
</dbReference>
<evidence type="ECO:0000313" key="2">
    <source>
        <dbReference type="Proteomes" id="UP000001283"/>
    </source>
</evidence>